<reference evidence="4" key="1">
    <citation type="submission" date="2020-01" db="EMBL/GenBank/DDBJ databases">
        <title>Draft genome sequence of the Termite Coptotermes fromosanus.</title>
        <authorList>
            <person name="Itakura S."/>
            <person name="Yosikawa Y."/>
            <person name="Umezawa K."/>
        </authorList>
    </citation>
    <scope>NUCLEOTIDE SEQUENCE [LARGE SCALE GENOMIC DNA]</scope>
</reference>
<proteinExistence type="predicted"/>
<dbReference type="Gene3D" id="3.40.50.1000">
    <property type="entry name" value="HAD superfamily/HAD-like"/>
    <property type="match status" value="1"/>
</dbReference>
<organism evidence="3 4">
    <name type="scientific">Coptotermes formosanus</name>
    <name type="common">Formosan subterranean termite</name>
    <dbReference type="NCBI Taxonomy" id="36987"/>
    <lineage>
        <taxon>Eukaryota</taxon>
        <taxon>Metazoa</taxon>
        <taxon>Ecdysozoa</taxon>
        <taxon>Arthropoda</taxon>
        <taxon>Hexapoda</taxon>
        <taxon>Insecta</taxon>
        <taxon>Pterygota</taxon>
        <taxon>Neoptera</taxon>
        <taxon>Polyneoptera</taxon>
        <taxon>Dictyoptera</taxon>
        <taxon>Blattodea</taxon>
        <taxon>Blattoidea</taxon>
        <taxon>Termitoidae</taxon>
        <taxon>Rhinotermitidae</taxon>
        <taxon>Coptotermes</taxon>
    </lineage>
</organism>
<evidence type="ECO:0000313" key="4">
    <source>
        <dbReference type="Proteomes" id="UP000502823"/>
    </source>
</evidence>
<dbReference type="InParanoid" id="A0A6L2PFC8"/>
<sequence>MLQVPVASWFDDMTDSELLDLIPFFEKLSKVDNVYTLLCNSNHPYNISTTPSMINQSPPPQQQHNNLQVNNHATLNAGS</sequence>
<name>A0A6L2PFC8_COPFO</name>
<dbReference type="InterPro" id="IPR004274">
    <property type="entry name" value="FCP1_dom"/>
</dbReference>
<evidence type="ECO:0000313" key="3">
    <source>
        <dbReference type="EMBL" id="GFG30170.1"/>
    </source>
</evidence>
<evidence type="ECO:0000259" key="2">
    <source>
        <dbReference type="Pfam" id="PF03031"/>
    </source>
</evidence>
<dbReference type="InterPro" id="IPR023214">
    <property type="entry name" value="HAD_sf"/>
</dbReference>
<dbReference type="EMBL" id="BLKM01000200">
    <property type="protein sequence ID" value="GFG30170.1"/>
    <property type="molecule type" value="Genomic_DNA"/>
</dbReference>
<feature type="region of interest" description="Disordered" evidence="1">
    <location>
        <begin position="49"/>
        <end position="79"/>
    </location>
</feature>
<keyword evidence="4" id="KW-1185">Reference proteome</keyword>
<evidence type="ECO:0000256" key="1">
    <source>
        <dbReference type="SAM" id="MobiDB-lite"/>
    </source>
</evidence>
<protein>
    <recommendedName>
        <fullName evidence="2">FCP1 homology domain-containing protein</fullName>
    </recommendedName>
</protein>
<dbReference type="AlphaFoldDB" id="A0A6L2PFC8"/>
<dbReference type="Pfam" id="PF03031">
    <property type="entry name" value="NIF"/>
    <property type="match status" value="1"/>
</dbReference>
<feature type="domain" description="FCP1 homology" evidence="2">
    <location>
        <begin position="4"/>
        <end position="34"/>
    </location>
</feature>
<feature type="compositionally biased region" description="Low complexity" evidence="1">
    <location>
        <begin position="62"/>
        <end position="71"/>
    </location>
</feature>
<gene>
    <name evidence="3" type="ORF">Cfor_10157</name>
</gene>
<dbReference type="Proteomes" id="UP000502823">
    <property type="component" value="Unassembled WGS sequence"/>
</dbReference>
<comment type="caution">
    <text evidence="3">The sequence shown here is derived from an EMBL/GenBank/DDBJ whole genome shotgun (WGS) entry which is preliminary data.</text>
</comment>
<dbReference type="OrthoDB" id="277011at2759"/>
<accession>A0A6L2PFC8</accession>